<proteinExistence type="predicted"/>
<name>A0ABD2MH52_9CUCU</name>
<organism evidence="1 2">
    <name type="scientific">Cryptolaemus montrouzieri</name>
    <dbReference type="NCBI Taxonomy" id="559131"/>
    <lineage>
        <taxon>Eukaryota</taxon>
        <taxon>Metazoa</taxon>
        <taxon>Ecdysozoa</taxon>
        <taxon>Arthropoda</taxon>
        <taxon>Hexapoda</taxon>
        <taxon>Insecta</taxon>
        <taxon>Pterygota</taxon>
        <taxon>Neoptera</taxon>
        <taxon>Endopterygota</taxon>
        <taxon>Coleoptera</taxon>
        <taxon>Polyphaga</taxon>
        <taxon>Cucujiformia</taxon>
        <taxon>Coccinelloidea</taxon>
        <taxon>Coccinellidae</taxon>
        <taxon>Scymninae</taxon>
        <taxon>Scymnini</taxon>
        <taxon>Cryptolaemus</taxon>
    </lineage>
</organism>
<keyword evidence="2" id="KW-1185">Reference proteome</keyword>
<protein>
    <submittedName>
        <fullName evidence="1">Uncharacterized protein</fullName>
    </submittedName>
</protein>
<evidence type="ECO:0000313" key="1">
    <source>
        <dbReference type="EMBL" id="KAL3265652.1"/>
    </source>
</evidence>
<sequence>MQWSRLKKTINKICLQNLNTTMNIKEKRWMKTETLELMEKRRLAKNEPTTYRQLQNSTKRKINLAKEKWIKELREEKENLVSKHDIFNMHKKLREVTETFKEQSPPMLTDGTNNINLNKRRNIEFGKTTSQIYSETTDLK</sequence>
<reference evidence="1 2" key="1">
    <citation type="journal article" date="2021" name="BMC Biol.">
        <title>Horizontally acquired antibacterial genes associated with adaptive radiation of ladybird beetles.</title>
        <authorList>
            <person name="Li H.S."/>
            <person name="Tang X.F."/>
            <person name="Huang Y.H."/>
            <person name="Xu Z.Y."/>
            <person name="Chen M.L."/>
            <person name="Du X.Y."/>
            <person name="Qiu B.Y."/>
            <person name="Chen P.T."/>
            <person name="Zhang W."/>
            <person name="Slipinski A."/>
            <person name="Escalona H.E."/>
            <person name="Waterhouse R.M."/>
            <person name="Zwick A."/>
            <person name="Pang H."/>
        </authorList>
    </citation>
    <scope>NUCLEOTIDE SEQUENCE [LARGE SCALE GENOMIC DNA]</scope>
    <source>
        <strain evidence="1">SYSU2018</strain>
    </source>
</reference>
<accession>A0ABD2MH52</accession>
<gene>
    <name evidence="1" type="ORF">HHI36_009857</name>
</gene>
<dbReference type="Proteomes" id="UP001516400">
    <property type="component" value="Unassembled WGS sequence"/>
</dbReference>
<dbReference type="AlphaFoldDB" id="A0ABD2MH52"/>
<comment type="caution">
    <text evidence="1">The sequence shown here is derived from an EMBL/GenBank/DDBJ whole genome shotgun (WGS) entry which is preliminary data.</text>
</comment>
<evidence type="ECO:0000313" key="2">
    <source>
        <dbReference type="Proteomes" id="UP001516400"/>
    </source>
</evidence>
<dbReference type="EMBL" id="JABFTP020000001">
    <property type="protein sequence ID" value="KAL3265652.1"/>
    <property type="molecule type" value="Genomic_DNA"/>
</dbReference>